<proteinExistence type="predicted"/>
<dbReference type="Proteomes" id="UP000287166">
    <property type="component" value="Unassembled WGS sequence"/>
</dbReference>
<accession>A0A401GV16</accession>
<evidence type="ECO:0000313" key="1">
    <source>
        <dbReference type="EMBL" id="GBE86030.1"/>
    </source>
</evidence>
<dbReference type="RefSeq" id="XP_027616943.1">
    <property type="nucleotide sequence ID" value="XM_027761142.1"/>
</dbReference>
<evidence type="ECO:0000313" key="2">
    <source>
        <dbReference type="Proteomes" id="UP000287166"/>
    </source>
</evidence>
<reference evidence="1 2" key="1">
    <citation type="journal article" date="2018" name="Sci. Rep.">
        <title>Genome sequence of the cauliflower mushroom Sparassis crispa (Hanabiratake) and its association with beneficial usage.</title>
        <authorList>
            <person name="Kiyama R."/>
            <person name="Furutani Y."/>
            <person name="Kawaguchi K."/>
            <person name="Nakanishi T."/>
        </authorList>
    </citation>
    <scope>NUCLEOTIDE SEQUENCE [LARGE SCALE GENOMIC DNA]</scope>
</reference>
<dbReference type="AlphaFoldDB" id="A0A401GV16"/>
<keyword evidence="2" id="KW-1185">Reference proteome</keyword>
<protein>
    <submittedName>
        <fullName evidence="1">Uncharacterized protein</fullName>
    </submittedName>
</protein>
<sequence length="95" mass="10796">MGVCIAPDFSFRARPLMSTGALGLREESSYLPAVHSPVFRTTFVLHVRGITRTRSTLVGFSLVRRQEWLCDALYTMHCARYVSPPRSLRILTNRP</sequence>
<organism evidence="1 2">
    <name type="scientific">Sparassis crispa</name>
    <dbReference type="NCBI Taxonomy" id="139825"/>
    <lineage>
        <taxon>Eukaryota</taxon>
        <taxon>Fungi</taxon>
        <taxon>Dikarya</taxon>
        <taxon>Basidiomycota</taxon>
        <taxon>Agaricomycotina</taxon>
        <taxon>Agaricomycetes</taxon>
        <taxon>Polyporales</taxon>
        <taxon>Sparassidaceae</taxon>
        <taxon>Sparassis</taxon>
    </lineage>
</organism>
<dbReference type="GeneID" id="38782947"/>
<name>A0A401GV16_9APHY</name>
<dbReference type="InParanoid" id="A0A401GV16"/>
<gene>
    <name evidence="1" type="ORF">SCP_0805540</name>
</gene>
<comment type="caution">
    <text evidence="1">The sequence shown here is derived from an EMBL/GenBank/DDBJ whole genome shotgun (WGS) entry which is preliminary data.</text>
</comment>
<dbReference type="EMBL" id="BFAD01000008">
    <property type="protein sequence ID" value="GBE86030.1"/>
    <property type="molecule type" value="Genomic_DNA"/>
</dbReference>